<organism evidence="1">
    <name type="scientific">marine sediment metagenome</name>
    <dbReference type="NCBI Taxonomy" id="412755"/>
    <lineage>
        <taxon>unclassified sequences</taxon>
        <taxon>metagenomes</taxon>
        <taxon>ecological metagenomes</taxon>
    </lineage>
</organism>
<name>A0A0F9T3A4_9ZZZZ</name>
<evidence type="ECO:0000313" key="1">
    <source>
        <dbReference type="EMBL" id="KKN69272.1"/>
    </source>
</evidence>
<comment type="caution">
    <text evidence="1">The sequence shown here is derived from an EMBL/GenBank/DDBJ whole genome shotgun (WGS) entry which is preliminary data.</text>
</comment>
<dbReference type="EMBL" id="LAZR01000429">
    <property type="protein sequence ID" value="KKN69272.1"/>
    <property type="molecule type" value="Genomic_DNA"/>
</dbReference>
<proteinExistence type="predicted"/>
<dbReference type="AlphaFoldDB" id="A0A0F9T3A4"/>
<accession>A0A0F9T3A4</accession>
<sequence>MPRKKKINVKVTRSEWDRAKMPRYALAISTTLIEVNRGRSNDEASLNHLRDTIRNDIELRLSLTVDSISLVLVEENPPTII</sequence>
<protein>
    <submittedName>
        <fullName evidence="1">Uncharacterized protein</fullName>
    </submittedName>
</protein>
<reference evidence="1" key="1">
    <citation type="journal article" date="2015" name="Nature">
        <title>Complex archaea that bridge the gap between prokaryotes and eukaryotes.</title>
        <authorList>
            <person name="Spang A."/>
            <person name="Saw J.H."/>
            <person name="Jorgensen S.L."/>
            <person name="Zaremba-Niedzwiedzka K."/>
            <person name="Martijn J."/>
            <person name="Lind A.E."/>
            <person name="van Eijk R."/>
            <person name="Schleper C."/>
            <person name="Guy L."/>
            <person name="Ettema T.J."/>
        </authorList>
    </citation>
    <scope>NUCLEOTIDE SEQUENCE</scope>
</reference>
<gene>
    <name evidence="1" type="ORF">LCGC14_0442670</name>
</gene>